<dbReference type="AlphaFoldDB" id="A0A4Y8ULT8"/>
<proteinExistence type="predicted"/>
<comment type="caution">
    <text evidence="1">The sequence shown here is derived from an EMBL/GenBank/DDBJ whole genome shotgun (WGS) entry which is preliminary data.</text>
</comment>
<organism evidence="1 2">
    <name type="scientific">Segatella hominis</name>
    <dbReference type="NCBI Taxonomy" id="2518605"/>
    <lineage>
        <taxon>Bacteria</taxon>
        <taxon>Pseudomonadati</taxon>
        <taxon>Bacteroidota</taxon>
        <taxon>Bacteroidia</taxon>
        <taxon>Bacteroidales</taxon>
        <taxon>Prevotellaceae</taxon>
        <taxon>Segatella</taxon>
    </lineage>
</organism>
<gene>
    <name evidence="1" type="ORF">EXN75_16970</name>
</gene>
<dbReference type="InterPro" id="IPR026444">
    <property type="entry name" value="Secre_tail"/>
</dbReference>
<name>A0A4Y8ULT8_9BACT</name>
<protein>
    <submittedName>
        <fullName evidence="1">T9SS type A sorting domain-containing protein</fullName>
    </submittedName>
</protein>
<evidence type="ECO:0000313" key="2">
    <source>
        <dbReference type="Proteomes" id="UP000297872"/>
    </source>
</evidence>
<reference evidence="1 2" key="1">
    <citation type="submission" date="2019-02" db="EMBL/GenBank/DDBJ databases">
        <title>Draft Genome Sequence of the Prevotella sp. BCRC 81118, Isolated from Human Feces.</title>
        <authorList>
            <person name="Huang C.-H."/>
        </authorList>
    </citation>
    <scope>NUCLEOTIDE SEQUENCE [LARGE SCALE GENOMIC DNA]</scope>
    <source>
        <strain evidence="1 2">BCRC 81118</strain>
    </source>
</reference>
<sequence>MSNFVKRLPTGIYLCRYSNATEIKTVKIIKQ</sequence>
<dbReference type="EMBL" id="SGVY01000096">
    <property type="protein sequence ID" value="TFH69745.1"/>
    <property type="molecule type" value="Genomic_DNA"/>
</dbReference>
<dbReference type="NCBIfam" id="TIGR04183">
    <property type="entry name" value="Por_Secre_tail"/>
    <property type="match status" value="1"/>
</dbReference>
<dbReference type="Proteomes" id="UP000297872">
    <property type="component" value="Unassembled WGS sequence"/>
</dbReference>
<keyword evidence="2" id="KW-1185">Reference proteome</keyword>
<evidence type="ECO:0000313" key="1">
    <source>
        <dbReference type="EMBL" id="TFH69745.1"/>
    </source>
</evidence>
<accession>A0A4Y8ULT8</accession>